<evidence type="ECO:0000256" key="15">
    <source>
        <dbReference type="SAM" id="Phobius"/>
    </source>
</evidence>
<feature type="transmembrane region" description="Helical" evidence="15">
    <location>
        <begin position="446"/>
        <end position="467"/>
    </location>
</feature>
<feature type="transmembrane region" description="Helical" evidence="15">
    <location>
        <begin position="155"/>
        <end position="175"/>
    </location>
</feature>
<dbReference type="PROSITE" id="PS51098">
    <property type="entry name" value="PTS_EIIB_TYPE_1"/>
    <property type="match status" value="1"/>
</dbReference>
<dbReference type="InterPro" id="IPR010973">
    <property type="entry name" value="PTS_IIBC_sucr"/>
</dbReference>
<dbReference type="InterPro" id="IPR036878">
    <property type="entry name" value="Glu_permease_IIB"/>
</dbReference>
<dbReference type="InterPro" id="IPR003352">
    <property type="entry name" value="PTS_EIIC"/>
</dbReference>
<dbReference type="SUPFAM" id="SSF51261">
    <property type="entry name" value="Duplicated hybrid motif"/>
    <property type="match status" value="1"/>
</dbReference>
<feature type="domain" description="PTS EIIC type-1" evidence="18">
    <location>
        <begin position="121"/>
        <end position="483"/>
    </location>
</feature>
<evidence type="ECO:0000256" key="2">
    <source>
        <dbReference type="ARBA" id="ARBA00022448"/>
    </source>
</evidence>
<dbReference type="InterPro" id="IPR011055">
    <property type="entry name" value="Dup_hybrid_motif"/>
</dbReference>
<keyword evidence="6" id="KW-0598">Phosphotransferase system</keyword>
<dbReference type="InterPro" id="IPR013013">
    <property type="entry name" value="PTS_EIIC_1"/>
</dbReference>
<comment type="caution">
    <text evidence="19">The sequence shown here is derived from an EMBL/GenBank/DDBJ whole genome shotgun (WGS) entry which is preliminary data.</text>
</comment>
<comment type="function">
    <text evidence="12">The phosphoenolpyruvate-dependent sugar phosphotransferase system (sugar PTS), a major carbohydrate active transport system, catalyzes the phosphorylation of incoming sugar substrates concomitantly with their translocation across the cell membrane. This system is involved in sucrose transport.</text>
</comment>
<dbReference type="InterPro" id="IPR018113">
    <property type="entry name" value="PTrfase_EIIB_Cys"/>
</dbReference>
<feature type="domain" description="PTS EIIB type-1" evidence="17">
    <location>
        <begin position="3"/>
        <end position="86"/>
    </location>
</feature>
<evidence type="ECO:0000256" key="11">
    <source>
        <dbReference type="ARBA" id="ARBA00044053"/>
    </source>
</evidence>
<dbReference type="GO" id="GO:0016740">
    <property type="term" value="F:transferase activity"/>
    <property type="evidence" value="ECO:0007669"/>
    <property type="project" value="UniProtKB-KW"/>
</dbReference>
<evidence type="ECO:0000259" key="18">
    <source>
        <dbReference type="PROSITE" id="PS51103"/>
    </source>
</evidence>
<dbReference type="InterPro" id="IPR001996">
    <property type="entry name" value="PTS_IIB_1"/>
</dbReference>
<evidence type="ECO:0000256" key="1">
    <source>
        <dbReference type="ARBA" id="ARBA00004651"/>
    </source>
</evidence>
<evidence type="ECO:0000259" key="17">
    <source>
        <dbReference type="PROSITE" id="PS51098"/>
    </source>
</evidence>
<dbReference type="NCBIfam" id="TIGR01996">
    <property type="entry name" value="PTS-II-BC-sucr"/>
    <property type="match status" value="1"/>
</dbReference>
<evidence type="ECO:0000256" key="5">
    <source>
        <dbReference type="ARBA" id="ARBA00022679"/>
    </source>
</evidence>
<feature type="transmembrane region" description="Helical" evidence="15">
    <location>
        <begin position="113"/>
        <end position="135"/>
    </location>
</feature>
<name>A0ABV4D4N8_9LACT</name>
<evidence type="ECO:0000256" key="9">
    <source>
        <dbReference type="ARBA" id="ARBA00022989"/>
    </source>
</evidence>
<evidence type="ECO:0000256" key="8">
    <source>
        <dbReference type="ARBA" id="ARBA00022777"/>
    </source>
</evidence>
<accession>A0ABV4D4N8</accession>
<keyword evidence="4" id="KW-0762">Sugar transport</keyword>
<dbReference type="EMBL" id="JBCLSH010000054">
    <property type="protein sequence ID" value="MEY8444497.1"/>
    <property type="molecule type" value="Genomic_DNA"/>
</dbReference>
<dbReference type="PROSITE" id="PS51093">
    <property type="entry name" value="PTS_EIIA_TYPE_1"/>
    <property type="match status" value="1"/>
</dbReference>
<feature type="transmembrane region" description="Helical" evidence="15">
    <location>
        <begin position="347"/>
        <end position="369"/>
    </location>
</feature>
<keyword evidence="10 15" id="KW-0472">Membrane</keyword>
<evidence type="ECO:0000313" key="20">
    <source>
        <dbReference type="Proteomes" id="UP001565283"/>
    </source>
</evidence>
<dbReference type="PROSITE" id="PS00371">
    <property type="entry name" value="PTS_EIIA_TYPE_1_HIS"/>
    <property type="match status" value="1"/>
</dbReference>
<dbReference type="Proteomes" id="UP001565283">
    <property type="component" value="Unassembled WGS sequence"/>
</dbReference>
<evidence type="ECO:0000256" key="12">
    <source>
        <dbReference type="ARBA" id="ARBA00045139"/>
    </source>
</evidence>
<dbReference type="SUPFAM" id="SSF55604">
    <property type="entry name" value="Glucose permease domain IIB"/>
    <property type="match status" value="1"/>
</dbReference>
<dbReference type="EC" id="2.7.1.211" evidence="11"/>
<dbReference type="NCBIfam" id="TIGR00830">
    <property type="entry name" value="PTBA"/>
    <property type="match status" value="1"/>
</dbReference>
<feature type="transmembrane region" description="Helical" evidence="15">
    <location>
        <begin position="226"/>
        <end position="246"/>
    </location>
</feature>
<feature type="transmembrane region" description="Helical" evidence="15">
    <location>
        <begin position="406"/>
        <end position="439"/>
    </location>
</feature>
<evidence type="ECO:0000256" key="14">
    <source>
        <dbReference type="PROSITE-ProRule" id="PRU00421"/>
    </source>
</evidence>
<feature type="transmembrane region" description="Helical" evidence="15">
    <location>
        <begin position="305"/>
        <end position="327"/>
    </location>
</feature>
<dbReference type="RefSeq" id="WP_369948863.1">
    <property type="nucleotide sequence ID" value="NZ_JBCLSH010000054.1"/>
</dbReference>
<evidence type="ECO:0000256" key="3">
    <source>
        <dbReference type="ARBA" id="ARBA00022475"/>
    </source>
</evidence>
<dbReference type="InterPro" id="IPR001127">
    <property type="entry name" value="PTS_EIIA_1_perm"/>
</dbReference>
<evidence type="ECO:0000313" key="19">
    <source>
        <dbReference type="EMBL" id="MEY8444497.1"/>
    </source>
</evidence>
<reference evidence="19 20" key="1">
    <citation type="submission" date="2024-03" db="EMBL/GenBank/DDBJ databases">
        <title>Mouse gut bacterial collection (mGBC) of GemPharmatech.</title>
        <authorList>
            <person name="He Y."/>
            <person name="Dong L."/>
            <person name="Wu D."/>
            <person name="Gao X."/>
            <person name="Lin Z."/>
        </authorList>
    </citation>
    <scope>NUCLEOTIDE SEQUENCE [LARGE SCALE GENOMIC DNA]</scope>
    <source>
        <strain evidence="19 20">61-15</strain>
    </source>
</reference>
<keyword evidence="2" id="KW-0813">Transport</keyword>
<evidence type="ECO:0000259" key="16">
    <source>
        <dbReference type="PROSITE" id="PS51093"/>
    </source>
</evidence>
<feature type="transmembrane region" description="Helical" evidence="15">
    <location>
        <begin position="267"/>
        <end position="285"/>
    </location>
</feature>
<dbReference type="Pfam" id="PF00367">
    <property type="entry name" value="PTS_EIIB"/>
    <property type="match status" value="1"/>
</dbReference>
<dbReference type="Pfam" id="PF00358">
    <property type="entry name" value="PTS_EIIA_1"/>
    <property type="match status" value="1"/>
</dbReference>
<keyword evidence="5 19" id="KW-0808">Transferase</keyword>
<dbReference type="Gene3D" id="3.30.1360.60">
    <property type="entry name" value="Glucose permease domain IIB"/>
    <property type="match status" value="1"/>
</dbReference>
<evidence type="ECO:0000256" key="13">
    <source>
        <dbReference type="ARBA" id="ARBA00048931"/>
    </source>
</evidence>
<evidence type="ECO:0000256" key="7">
    <source>
        <dbReference type="ARBA" id="ARBA00022692"/>
    </source>
</evidence>
<evidence type="ECO:0000256" key="6">
    <source>
        <dbReference type="ARBA" id="ARBA00022683"/>
    </source>
</evidence>
<dbReference type="InterPro" id="IPR050558">
    <property type="entry name" value="PTS_Sugar-Specific_Components"/>
</dbReference>
<dbReference type="Gene3D" id="2.70.70.10">
    <property type="entry name" value="Glucose Permease (Domain IIA)"/>
    <property type="match status" value="1"/>
</dbReference>
<dbReference type="Pfam" id="PF02378">
    <property type="entry name" value="PTS_EIIC"/>
    <property type="match status" value="1"/>
</dbReference>
<keyword evidence="7 15" id="KW-0812">Transmembrane</keyword>
<keyword evidence="8" id="KW-0418">Kinase</keyword>
<evidence type="ECO:0000256" key="10">
    <source>
        <dbReference type="ARBA" id="ARBA00023136"/>
    </source>
</evidence>
<dbReference type="PANTHER" id="PTHR30175">
    <property type="entry name" value="PHOSPHOTRANSFERASE SYSTEM TRANSPORT PROTEIN"/>
    <property type="match status" value="1"/>
</dbReference>
<protein>
    <recommendedName>
        <fullName evidence="11">protein-N(pi)-phosphohistidine--sucrose phosphotransferase</fullName>
        <ecNumber evidence="11">2.7.1.211</ecNumber>
    </recommendedName>
</protein>
<feature type="transmembrane region" description="Helical" evidence="15">
    <location>
        <begin position="187"/>
        <end position="206"/>
    </location>
</feature>
<evidence type="ECO:0000256" key="4">
    <source>
        <dbReference type="ARBA" id="ARBA00022597"/>
    </source>
</evidence>
<sequence>MNHKEVAERVLKAVGRDNLQAAAHCATRLRLVVKDSGTIDQEALDNDPDLKGTFETAGQYQIIVGPGDVNVVYDELVKMTGVSKVSTTDLKEIAASQKRQSPLMALVKLLSDIFVPLIPALVAGGLLMALNNVFTSAGLFGPKSLIEMYPAWKDVAGIINTMAAAPFTFLPILIGYSATKRFGGNPYLGAVMGMILVMPSLVNGYNVAEAVANNTMPYWNIFGLNIAQAGYQGQVLPVIAIAYILAKLEKFFHKHLNDAVDFTFTPLLSVIITGFLSFTIVGPVLRTVADALTNGLVSFYNIAGWLGMGIFGSFYSAIVITGLHQSFPAIETMLIANLQKTGQGGDFIFVVASAANMAQAGATFAIFFITKNKKTKALAAPSGVSALLGITEPALFGVNLKYKYPFFIALGASGIASLFMGLFHVLAASLGSAGILGFISIKAGSIPMFLVGILISFVLAFVVTYIYGKPIEAKKAAVETQEKKDETVETVTASKGESQEIAAPVNGEALPLNAVNDPVFSKEVMGKGIAVKPSEGQIFAPADGEIVIAYETGHAYGIKTAQGAEILLHIGIDTVSMAGKGFEQKVTAGQTVKKGDLLGSFDRKAIEEAGLDDTVMVIVTNTAEFSEVEPLKENTEVKVGEALLALTK</sequence>
<feature type="domain" description="PTS EIIA type-1" evidence="16">
    <location>
        <begin position="517"/>
        <end position="621"/>
    </location>
</feature>
<proteinExistence type="predicted"/>
<gene>
    <name evidence="19" type="ORF">AALA52_09685</name>
</gene>
<keyword evidence="20" id="KW-1185">Reference proteome</keyword>
<comment type="subcellular location">
    <subcellularLocation>
        <location evidence="1">Cell membrane</location>
        <topology evidence="1">Multi-pass membrane protein</topology>
    </subcellularLocation>
</comment>
<keyword evidence="3" id="KW-1003">Cell membrane</keyword>
<dbReference type="CDD" id="cd00210">
    <property type="entry name" value="PTS_IIA_glc"/>
    <property type="match status" value="1"/>
</dbReference>
<comment type="catalytic activity">
    <reaction evidence="13">
        <text>N(pros)-phospho-L-histidyl-[protein](out) + sucrose = sucrose 6(G)-phosphate(in) + L-histidyl-[protein]</text>
        <dbReference type="Rhea" id="RHEA:49236"/>
        <dbReference type="Rhea" id="RHEA-COMP:9745"/>
        <dbReference type="Rhea" id="RHEA-COMP:9746"/>
        <dbReference type="ChEBI" id="CHEBI:17992"/>
        <dbReference type="ChEBI" id="CHEBI:29979"/>
        <dbReference type="ChEBI" id="CHEBI:64837"/>
        <dbReference type="ChEBI" id="CHEBI:91002"/>
        <dbReference type="EC" id="2.7.1.211"/>
    </reaction>
</comment>
<keyword evidence="9 15" id="KW-1133">Transmembrane helix</keyword>
<dbReference type="PANTHER" id="PTHR30175:SF4">
    <property type="entry name" value="PTS SYSTEM TREHALOSE-SPECIFIC EIIBC COMPONENT"/>
    <property type="match status" value="1"/>
</dbReference>
<feature type="active site" description="Phosphocysteine intermediate; for EIIB activity" evidence="14">
    <location>
        <position position="25"/>
    </location>
</feature>
<organism evidence="19 20">
    <name type="scientific">Lactococcus ileimucosae</name>
    <dbReference type="NCBI Taxonomy" id="2941329"/>
    <lineage>
        <taxon>Bacteria</taxon>
        <taxon>Bacillati</taxon>
        <taxon>Bacillota</taxon>
        <taxon>Bacilli</taxon>
        <taxon>Lactobacillales</taxon>
        <taxon>Streptococcaceae</taxon>
        <taxon>Lactococcus</taxon>
    </lineage>
</organism>
<dbReference type="CDD" id="cd00212">
    <property type="entry name" value="PTS_IIB_glc"/>
    <property type="match status" value="1"/>
</dbReference>
<dbReference type="PROSITE" id="PS01035">
    <property type="entry name" value="PTS_EIIB_TYPE_1_CYS"/>
    <property type="match status" value="1"/>
</dbReference>
<dbReference type="PROSITE" id="PS51103">
    <property type="entry name" value="PTS_EIIC_TYPE_1"/>
    <property type="match status" value="1"/>
</dbReference>